<dbReference type="SUPFAM" id="SSF52833">
    <property type="entry name" value="Thioredoxin-like"/>
    <property type="match status" value="1"/>
</dbReference>
<feature type="domain" description="Thioredoxin" evidence="2">
    <location>
        <begin position="118"/>
        <end position="188"/>
    </location>
</feature>
<evidence type="ECO:0000259" key="2">
    <source>
        <dbReference type="Pfam" id="PF00085"/>
    </source>
</evidence>
<dbReference type="AlphaFoldDB" id="A0A0C2DMX7"/>
<dbReference type="InterPro" id="IPR036249">
    <property type="entry name" value="Thioredoxin-like_sf"/>
</dbReference>
<evidence type="ECO:0000313" key="4">
    <source>
        <dbReference type="Proteomes" id="UP000054047"/>
    </source>
</evidence>
<accession>A0A0C2DMX7</accession>
<feature type="signal peptide" evidence="1">
    <location>
        <begin position="1"/>
        <end position="15"/>
    </location>
</feature>
<evidence type="ECO:0000313" key="3">
    <source>
        <dbReference type="EMBL" id="KIH63987.1"/>
    </source>
</evidence>
<keyword evidence="4" id="KW-1185">Reference proteome</keyword>
<sequence length="304" mass="35147">MLHVLLSLIFHFVVGDEAILPTDFVWGGCRHYNEKELFFHCRSFCSLFCFSHVLHLVCPLDYDDKCDDPIMDPYGLFKYRCQTVYPHDDKLLTVDIVNASTLLRMLQHTDPYKRTWCMITLFYSPTCPFSARLAPYFNALPDMYNGSIKFVAFDATEFTKLNSRYGVSGTPTVMLWVSGAAVARMEDRTLNDMGLMSFIYDWTDVTPVFGAARSAQDPLHIEYDDRPDVFYLSLSLFVVYAGWFPNYSLISTWKSDTFVPVVVYCLRDRICENARVRTALAWMSARMDALGDFFVPQARPEQRR</sequence>
<organism evidence="3 4">
    <name type="scientific">Ancylostoma duodenale</name>
    <dbReference type="NCBI Taxonomy" id="51022"/>
    <lineage>
        <taxon>Eukaryota</taxon>
        <taxon>Metazoa</taxon>
        <taxon>Ecdysozoa</taxon>
        <taxon>Nematoda</taxon>
        <taxon>Chromadorea</taxon>
        <taxon>Rhabditida</taxon>
        <taxon>Rhabditina</taxon>
        <taxon>Rhabditomorpha</taxon>
        <taxon>Strongyloidea</taxon>
        <taxon>Ancylostomatidae</taxon>
        <taxon>Ancylostomatinae</taxon>
        <taxon>Ancylostoma</taxon>
    </lineage>
</organism>
<dbReference type="PANTHER" id="PTHR14684">
    <property type="entry name" value="THIOREDOXIN DOMAIN-CONTAINING PROTEIN 15"/>
    <property type="match status" value="1"/>
</dbReference>
<dbReference type="InterPro" id="IPR013766">
    <property type="entry name" value="Thioredoxin_domain"/>
</dbReference>
<dbReference type="Proteomes" id="UP000054047">
    <property type="component" value="Unassembled WGS sequence"/>
</dbReference>
<reference evidence="3 4" key="1">
    <citation type="submission" date="2013-12" db="EMBL/GenBank/DDBJ databases">
        <title>Draft genome of the parsitic nematode Ancylostoma duodenale.</title>
        <authorList>
            <person name="Mitreva M."/>
        </authorList>
    </citation>
    <scope>NUCLEOTIDE SEQUENCE [LARGE SCALE GENOMIC DNA]</scope>
    <source>
        <strain evidence="3 4">Zhejiang</strain>
    </source>
</reference>
<evidence type="ECO:0000256" key="1">
    <source>
        <dbReference type="SAM" id="SignalP"/>
    </source>
</evidence>
<name>A0A0C2DMX7_9BILA</name>
<dbReference type="Pfam" id="PF00085">
    <property type="entry name" value="Thioredoxin"/>
    <property type="match status" value="1"/>
</dbReference>
<gene>
    <name evidence="3" type="ORF">ANCDUO_05707</name>
</gene>
<dbReference type="OrthoDB" id="1899781at2759"/>
<keyword evidence="1" id="KW-0732">Signal</keyword>
<dbReference type="Gene3D" id="3.40.30.10">
    <property type="entry name" value="Glutaredoxin"/>
    <property type="match status" value="1"/>
</dbReference>
<dbReference type="InterPro" id="IPR042418">
    <property type="entry name" value="TXNDC15"/>
</dbReference>
<dbReference type="PANTHER" id="PTHR14684:SF2">
    <property type="entry name" value="THIOREDOXIN DOMAIN-CONTAINING PROTEIN 15"/>
    <property type="match status" value="1"/>
</dbReference>
<proteinExistence type="predicted"/>
<dbReference type="GO" id="GO:0005929">
    <property type="term" value="C:cilium"/>
    <property type="evidence" value="ECO:0007669"/>
    <property type="project" value="TreeGrafter"/>
</dbReference>
<protein>
    <submittedName>
        <fullName evidence="3">Thioredoxin</fullName>
    </submittedName>
</protein>
<dbReference type="EMBL" id="KN728315">
    <property type="protein sequence ID" value="KIH63987.1"/>
    <property type="molecule type" value="Genomic_DNA"/>
</dbReference>
<dbReference type="GO" id="GO:0060271">
    <property type="term" value="P:cilium assembly"/>
    <property type="evidence" value="ECO:0007669"/>
    <property type="project" value="TreeGrafter"/>
</dbReference>
<feature type="chain" id="PRO_5012949388" evidence="1">
    <location>
        <begin position="16"/>
        <end position="304"/>
    </location>
</feature>